<proteinExistence type="predicted"/>
<dbReference type="EMBL" id="JPKY01000033">
    <property type="protein sequence ID" value="KFH45358.1"/>
    <property type="molecule type" value="Genomic_DNA"/>
</dbReference>
<gene>
    <name evidence="2" type="ORF">ACRE_038520</name>
</gene>
<feature type="compositionally biased region" description="Basic and acidic residues" evidence="1">
    <location>
        <begin position="1"/>
        <end position="21"/>
    </location>
</feature>
<dbReference type="AlphaFoldDB" id="A0A086T7M6"/>
<dbReference type="Proteomes" id="UP000029964">
    <property type="component" value="Unassembled WGS sequence"/>
</dbReference>
<organism evidence="2 3">
    <name type="scientific">Hapsidospora chrysogenum (strain ATCC 11550 / CBS 779.69 / DSM 880 / IAM 14645 / JCM 23072 / IMI 49137)</name>
    <name type="common">Acremonium chrysogenum</name>
    <dbReference type="NCBI Taxonomy" id="857340"/>
    <lineage>
        <taxon>Eukaryota</taxon>
        <taxon>Fungi</taxon>
        <taxon>Dikarya</taxon>
        <taxon>Ascomycota</taxon>
        <taxon>Pezizomycotina</taxon>
        <taxon>Sordariomycetes</taxon>
        <taxon>Hypocreomycetidae</taxon>
        <taxon>Hypocreales</taxon>
        <taxon>Bionectriaceae</taxon>
        <taxon>Hapsidospora</taxon>
    </lineage>
</organism>
<sequence>MERHLRARDDPINARMSDPRRWKGQSFAVPVSTARPFMPRIVGGSSPDSDTVSEQDLLLAEVGATLKG</sequence>
<feature type="region of interest" description="Disordered" evidence="1">
    <location>
        <begin position="1"/>
        <end position="25"/>
    </location>
</feature>
<evidence type="ECO:0000256" key="1">
    <source>
        <dbReference type="SAM" id="MobiDB-lite"/>
    </source>
</evidence>
<evidence type="ECO:0000313" key="2">
    <source>
        <dbReference type="EMBL" id="KFH45358.1"/>
    </source>
</evidence>
<keyword evidence="3" id="KW-1185">Reference proteome</keyword>
<reference evidence="3" key="1">
    <citation type="journal article" date="2014" name="Genome Announc.">
        <title>Genome sequence and annotation of Acremonium chrysogenum, producer of the beta-lactam antibiotic cephalosporin C.</title>
        <authorList>
            <person name="Terfehr D."/>
            <person name="Dahlmann T.A."/>
            <person name="Specht T."/>
            <person name="Zadra I."/>
            <person name="Kuernsteiner H."/>
            <person name="Kueck U."/>
        </authorList>
    </citation>
    <scope>NUCLEOTIDE SEQUENCE [LARGE SCALE GENOMIC DNA]</scope>
    <source>
        <strain evidence="3">ATCC 11550 / CBS 779.69 / DSM 880 / IAM 14645 / JCM 23072 / IMI 49137</strain>
    </source>
</reference>
<dbReference type="HOGENOM" id="CLU_2793372_0_0_1"/>
<accession>A0A086T7M6</accession>
<comment type="caution">
    <text evidence="2">The sequence shown here is derived from an EMBL/GenBank/DDBJ whole genome shotgun (WGS) entry which is preliminary data.</text>
</comment>
<name>A0A086T7M6_HAPC1</name>
<protein>
    <submittedName>
        <fullName evidence="2">Uncharacterized protein</fullName>
    </submittedName>
</protein>
<evidence type="ECO:0000313" key="3">
    <source>
        <dbReference type="Proteomes" id="UP000029964"/>
    </source>
</evidence>